<accession>A0A2P6MYZ8</accession>
<dbReference type="EMBL" id="MDYQ01000292">
    <property type="protein sequence ID" value="PRP76935.1"/>
    <property type="molecule type" value="Genomic_DNA"/>
</dbReference>
<dbReference type="STRING" id="1890364.A0A2P6MYZ8"/>
<name>A0A2P6MYZ8_9EUKA</name>
<dbReference type="OrthoDB" id="2520703at2759"/>
<gene>
    <name evidence="1" type="ORF">PROFUN_06213</name>
</gene>
<keyword evidence="2" id="KW-1185">Reference proteome</keyword>
<dbReference type="InParanoid" id="A0A2P6MYZ8"/>
<evidence type="ECO:0000313" key="1">
    <source>
        <dbReference type="EMBL" id="PRP76935.1"/>
    </source>
</evidence>
<dbReference type="AlphaFoldDB" id="A0A2P6MYZ8"/>
<comment type="caution">
    <text evidence="1">The sequence shown here is derived from an EMBL/GenBank/DDBJ whole genome shotgun (WGS) entry which is preliminary data.</text>
</comment>
<organism evidence="1 2">
    <name type="scientific">Planoprotostelium fungivorum</name>
    <dbReference type="NCBI Taxonomy" id="1890364"/>
    <lineage>
        <taxon>Eukaryota</taxon>
        <taxon>Amoebozoa</taxon>
        <taxon>Evosea</taxon>
        <taxon>Variosea</taxon>
        <taxon>Cavosteliida</taxon>
        <taxon>Cavosteliaceae</taxon>
        <taxon>Planoprotostelium</taxon>
    </lineage>
</organism>
<reference evidence="1 2" key="1">
    <citation type="journal article" date="2018" name="Genome Biol. Evol.">
        <title>Multiple Roots of Fruiting Body Formation in Amoebozoa.</title>
        <authorList>
            <person name="Hillmann F."/>
            <person name="Forbes G."/>
            <person name="Novohradska S."/>
            <person name="Ferling I."/>
            <person name="Riege K."/>
            <person name="Groth M."/>
            <person name="Westermann M."/>
            <person name="Marz M."/>
            <person name="Spaller T."/>
            <person name="Winckler T."/>
            <person name="Schaap P."/>
            <person name="Glockner G."/>
        </authorList>
    </citation>
    <scope>NUCLEOTIDE SEQUENCE [LARGE SCALE GENOMIC DNA]</scope>
    <source>
        <strain evidence="1 2">Jena</strain>
    </source>
</reference>
<proteinExistence type="predicted"/>
<protein>
    <submittedName>
        <fullName evidence="1">Uncharacterized protein</fullName>
    </submittedName>
</protein>
<dbReference type="Proteomes" id="UP000241769">
    <property type="component" value="Unassembled WGS sequence"/>
</dbReference>
<sequence length="500" mass="58471">MKLVPIRLKNQNAKLRAKNAEFQIATLAAEDGSSCDDSDLRRSTLTAASYLFLWVIKTTTMDTAPPDTIIAIQEHLDFFCIRQLMSTCRRLFTILEPLYWSRLKFTVHTYDSCMSWLYNKKELARHVRELCIKVHEYPDDPSAFHECLSRFINVDKIKLELAVWYGLHQLFGALKCKPREVHLHITYKDWEIEQVNQEALRELLQRGVRSIHIEYEGQIDFITEEDLQQVESIFISHTNGSLLTYRLPNLKKIQLREHFDRFNAFAAINPQITHVIIQYGILPPLGDLLPNLQHLEGAAHYDAMLPMSDGRFRTMKTFSIHQNAIPPPPSAWAAQSQLWSLSMVYPLPDWSHLPPNLTHLSVQTSHDEVDKILSQAANLQHLAHHSTAENRYAHRYLPTPGTRLEQFYEIRSVSRWLNHPNCPSTIWASVERGQSVHFSRDGFYWFDYPLTRRKWRWMICRLQGDRWVEAKTGSVWILDEEQWKRGEMLRRLGCELKSGQ</sequence>
<evidence type="ECO:0000313" key="2">
    <source>
        <dbReference type="Proteomes" id="UP000241769"/>
    </source>
</evidence>